<evidence type="ECO:0000313" key="6">
    <source>
        <dbReference type="Proteomes" id="UP000807716"/>
    </source>
</evidence>
<dbReference type="OrthoDB" id="255837at2759"/>
<comment type="similarity">
    <text evidence="1">Belongs to the SWI5/SAE3 family.</text>
</comment>
<dbReference type="Gene3D" id="1.20.5.170">
    <property type="match status" value="1"/>
</dbReference>
<organism evidence="5 6">
    <name type="scientific">Actinomortierella ambigua</name>
    <dbReference type="NCBI Taxonomy" id="1343610"/>
    <lineage>
        <taxon>Eukaryota</taxon>
        <taxon>Fungi</taxon>
        <taxon>Fungi incertae sedis</taxon>
        <taxon>Mucoromycota</taxon>
        <taxon>Mortierellomycotina</taxon>
        <taxon>Mortierellomycetes</taxon>
        <taxon>Mortierellales</taxon>
        <taxon>Mortierellaceae</taxon>
        <taxon>Actinomortierella</taxon>
    </lineage>
</organism>
<dbReference type="AlphaFoldDB" id="A0A9P6Q8D6"/>
<accession>A0A9P6Q8D6</accession>
<proteinExistence type="inferred from homology"/>
<name>A0A9P6Q8D6_9FUNG</name>
<comment type="caution">
    <text evidence="5">The sequence shown here is derived from an EMBL/GenBank/DDBJ whole genome shotgun (WGS) entry which is preliminary data.</text>
</comment>
<dbReference type="Proteomes" id="UP000807716">
    <property type="component" value="Unassembled WGS sequence"/>
</dbReference>
<sequence>MATRAASKSVLQDETDEARILALKAEIASLEKEEQDIINTLHGHGTAKEILTQHVKKLHQYNEIKDAGQLLLGKQCAELEGTTVRKQYEVYGLEPDD</sequence>
<protein>
    <recommendedName>
        <fullName evidence="7">DNA repair protein SWI5 homolog</fullName>
    </recommendedName>
</protein>
<evidence type="ECO:0008006" key="7">
    <source>
        <dbReference type="Google" id="ProtNLM"/>
    </source>
</evidence>
<evidence type="ECO:0000313" key="5">
    <source>
        <dbReference type="EMBL" id="KAG0262730.1"/>
    </source>
</evidence>
<evidence type="ECO:0000256" key="3">
    <source>
        <dbReference type="ARBA" id="ARBA00023204"/>
    </source>
</evidence>
<dbReference type="PANTHER" id="PTHR28529:SF2">
    <property type="entry name" value="DNA REPAIR PROTEIN SWI5 HOMOLOG"/>
    <property type="match status" value="1"/>
</dbReference>
<evidence type="ECO:0000256" key="4">
    <source>
        <dbReference type="SAM" id="Coils"/>
    </source>
</evidence>
<feature type="coiled-coil region" evidence="4">
    <location>
        <begin position="13"/>
        <end position="40"/>
    </location>
</feature>
<keyword evidence="3" id="KW-0234">DNA repair</keyword>
<keyword evidence="2" id="KW-0227">DNA damage</keyword>
<reference evidence="5" key="1">
    <citation type="journal article" date="2020" name="Fungal Divers.">
        <title>Resolving the Mortierellaceae phylogeny through synthesis of multi-gene phylogenetics and phylogenomics.</title>
        <authorList>
            <person name="Vandepol N."/>
            <person name="Liber J."/>
            <person name="Desiro A."/>
            <person name="Na H."/>
            <person name="Kennedy M."/>
            <person name="Barry K."/>
            <person name="Grigoriev I.V."/>
            <person name="Miller A.N."/>
            <person name="O'Donnell K."/>
            <person name="Stajich J.E."/>
            <person name="Bonito G."/>
        </authorList>
    </citation>
    <scope>NUCLEOTIDE SEQUENCE</scope>
    <source>
        <strain evidence="5">BC1065</strain>
    </source>
</reference>
<dbReference type="GO" id="GO:0000724">
    <property type="term" value="P:double-strand break repair via homologous recombination"/>
    <property type="evidence" value="ECO:0007669"/>
    <property type="project" value="TreeGrafter"/>
</dbReference>
<keyword evidence="6" id="KW-1185">Reference proteome</keyword>
<dbReference type="Pfam" id="PF07061">
    <property type="entry name" value="Swi5"/>
    <property type="match status" value="1"/>
</dbReference>
<dbReference type="PANTHER" id="PTHR28529">
    <property type="entry name" value="DNA REPAIR PROTEIN SWI5 HOMOLOG"/>
    <property type="match status" value="1"/>
</dbReference>
<dbReference type="InterPro" id="IPR010760">
    <property type="entry name" value="DNA-repair_Swi5"/>
</dbReference>
<dbReference type="EMBL" id="JAAAJB010000179">
    <property type="protein sequence ID" value="KAG0262730.1"/>
    <property type="molecule type" value="Genomic_DNA"/>
</dbReference>
<keyword evidence="4" id="KW-0175">Coiled coil</keyword>
<dbReference type="GO" id="GO:0034974">
    <property type="term" value="C:Swi5-Swi2 complex"/>
    <property type="evidence" value="ECO:0007669"/>
    <property type="project" value="TreeGrafter"/>
</dbReference>
<gene>
    <name evidence="5" type="ORF">DFQ27_002149</name>
</gene>
<evidence type="ECO:0000256" key="2">
    <source>
        <dbReference type="ARBA" id="ARBA00022763"/>
    </source>
</evidence>
<evidence type="ECO:0000256" key="1">
    <source>
        <dbReference type="ARBA" id="ARBA00008060"/>
    </source>
</evidence>
<dbReference type="GO" id="GO:0032798">
    <property type="term" value="C:Swi5-Sfr1 complex"/>
    <property type="evidence" value="ECO:0007669"/>
    <property type="project" value="TreeGrafter"/>
</dbReference>